<evidence type="ECO:0000313" key="1">
    <source>
        <dbReference type="EMBL" id="KFB70752.1"/>
    </source>
</evidence>
<name>A0A080LRB9_9PROT</name>
<reference evidence="1 2" key="1">
    <citation type="submission" date="2014-02" db="EMBL/GenBank/DDBJ databases">
        <title>Expanding our view of genomic diversity in Candidatus Accumulibacter clades.</title>
        <authorList>
            <person name="Skennerton C.T."/>
            <person name="Barr J.J."/>
            <person name="Slater F.R."/>
            <person name="Bond P.L."/>
            <person name="Tyson G.W."/>
        </authorList>
    </citation>
    <scope>NUCLEOTIDE SEQUENCE [LARGE SCALE GENOMIC DNA]</scope>
    <source>
        <strain evidence="2">BA-91</strain>
    </source>
</reference>
<comment type="caution">
    <text evidence="1">The sequence shown here is derived from an EMBL/GenBank/DDBJ whole genome shotgun (WGS) entry which is preliminary data.</text>
</comment>
<organism evidence="1 2">
    <name type="scientific">Candidatus Accumulibacter phosphatis</name>
    <dbReference type="NCBI Taxonomy" id="327160"/>
    <lineage>
        <taxon>Bacteria</taxon>
        <taxon>Pseudomonadati</taxon>
        <taxon>Pseudomonadota</taxon>
        <taxon>Betaproteobacteria</taxon>
        <taxon>Candidatus Accumulibacter</taxon>
    </lineage>
</organism>
<evidence type="ECO:0000313" key="2">
    <source>
        <dbReference type="Proteomes" id="UP000020077"/>
    </source>
</evidence>
<accession>A0A080LRB9</accession>
<dbReference type="AlphaFoldDB" id="A0A080LRB9"/>
<proteinExistence type="predicted"/>
<dbReference type="Proteomes" id="UP000020077">
    <property type="component" value="Unassembled WGS sequence"/>
</dbReference>
<protein>
    <submittedName>
        <fullName evidence="1">Uncharacterized protein</fullName>
    </submittedName>
</protein>
<dbReference type="EMBL" id="JDVG02000652">
    <property type="protein sequence ID" value="KFB70752.1"/>
    <property type="molecule type" value="Genomic_DNA"/>
</dbReference>
<sequence length="114" mass="12936">MNRDAFHGSQRWSAVTDVFDLIPPVPGLVEQFKPRRQSLLIDKSAWSDSELASISSLMPEVWTRHLWVNRSLKPRGPSQQCCIPFRKSVTLLFAGDFCRYDLAGEPTSLWGATE</sequence>
<gene>
    <name evidence="1" type="ORF">AW09_004126</name>
</gene>